<keyword evidence="1" id="KW-0648">Protein biosynthesis</keyword>
<evidence type="ECO:0000313" key="2">
    <source>
        <dbReference type="Proteomes" id="UP000243924"/>
    </source>
</evidence>
<name>A0A1H2G2Z9_9GAMM</name>
<dbReference type="STRING" id="1434072.SAMN05216210_2004"/>
<accession>A0A1H2G2Z9</accession>
<sequence>MHWVTVDVEALLTMLPGEESGWTNPVTSGLRPNHNFLGPGNSEMCMGQIMVAQGAGIAPGEQGIVRIRFVVLPEYAAMLKPGFRWRLQAASQHFANAEVLAIHGA</sequence>
<proteinExistence type="predicted"/>
<protein>
    <submittedName>
        <fullName evidence="1">Elongation factor Tu</fullName>
    </submittedName>
</protein>
<reference evidence="2" key="1">
    <citation type="submission" date="2016-10" db="EMBL/GenBank/DDBJ databases">
        <authorList>
            <person name="Varghese N."/>
            <person name="Submissions S."/>
        </authorList>
    </citation>
    <scope>NUCLEOTIDE SEQUENCE [LARGE SCALE GENOMIC DNA]</scope>
    <source>
        <strain evidence="2">CECT 8338</strain>
    </source>
</reference>
<dbReference type="EMBL" id="LT629787">
    <property type="protein sequence ID" value="SDU14006.1"/>
    <property type="molecule type" value="Genomic_DNA"/>
</dbReference>
<dbReference type="Gene3D" id="2.40.30.10">
    <property type="entry name" value="Translation factors"/>
    <property type="match status" value="1"/>
</dbReference>
<dbReference type="OrthoDB" id="7583974at2"/>
<dbReference type="Proteomes" id="UP000243924">
    <property type="component" value="Chromosome I"/>
</dbReference>
<keyword evidence="2" id="KW-1185">Reference proteome</keyword>
<keyword evidence="1" id="KW-0251">Elongation factor</keyword>
<gene>
    <name evidence="1" type="ORF">SAMN05216210_2004</name>
</gene>
<evidence type="ECO:0000313" key="1">
    <source>
        <dbReference type="EMBL" id="SDU14006.1"/>
    </source>
</evidence>
<dbReference type="GO" id="GO:0003746">
    <property type="term" value="F:translation elongation factor activity"/>
    <property type="evidence" value="ECO:0007669"/>
    <property type="project" value="UniProtKB-KW"/>
</dbReference>
<dbReference type="RefSeq" id="WP_092386496.1">
    <property type="nucleotide sequence ID" value="NZ_LT629787.1"/>
</dbReference>
<dbReference type="AlphaFoldDB" id="A0A1H2G2Z9"/>
<organism evidence="1 2">
    <name type="scientific">Halopseudomonas salegens</name>
    <dbReference type="NCBI Taxonomy" id="1434072"/>
    <lineage>
        <taxon>Bacteria</taxon>
        <taxon>Pseudomonadati</taxon>
        <taxon>Pseudomonadota</taxon>
        <taxon>Gammaproteobacteria</taxon>
        <taxon>Pseudomonadales</taxon>
        <taxon>Pseudomonadaceae</taxon>
        <taxon>Halopseudomonas</taxon>
    </lineage>
</organism>